<evidence type="ECO:0000313" key="2">
    <source>
        <dbReference type="Proteomes" id="UP000244722"/>
    </source>
</evidence>
<evidence type="ECO:0000313" key="1">
    <source>
        <dbReference type="EMBL" id="PUU81772.1"/>
    </source>
</evidence>
<dbReference type="AlphaFoldDB" id="A0A2T7A201"/>
<comment type="caution">
    <text evidence="1">The sequence shown here is derived from an EMBL/GenBank/DDBJ whole genome shotgun (WGS) entry which is preliminary data.</text>
</comment>
<organism evidence="1 2">
    <name type="scientific">Tuber borchii</name>
    <name type="common">White truffle</name>
    <dbReference type="NCBI Taxonomy" id="42251"/>
    <lineage>
        <taxon>Eukaryota</taxon>
        <taxon>Fungi</taxon>
        <taxon>Dikarya</taxon>
        <taxon>Ascomycota</taxon>
        <taxon>Pezizomycotina</taxon>
        <taxon>Pezizomycetes</taxon>
        <taxon>Pezizales</taxon>
        <taxon>Tuberaceae</taxon>
        <taxon>Tuber</taxon>
    </lineage>
</organism>
<keyword evidence="2" id="KW-1185">Reference proteome</keyword>
<name>A0A2T7A201_TUBBO</name>
<protein>
    <submittedName>
        <fullName evidence="1">Uncharacterized protein</fullName>
    </submittedName>
</protein>
<reference evidence="1 2" key="1">
    <citation type="submission" date="2017-04" db="EMBL/GenBank/DDBJ databases">
        <title>Draft genome sequence of Tuber borchii Vittad., a whitish edible truffle.</title>
        <authorList>
            <consortium name="DOE Joint Genome Institute"/>
            <person name="Murat C."/>
            <person name="Kuo A."/>
            <person name="Barry K.W."/>
            <person name="Clum A."/>
            <person name="Dockter R.B."/>
            <person name="Fauchery L."/>
            <person name="Iotti M."/>
            <person name="Kohler A."/>
            <person name="Labutti K."/>
            <person name="Lindquist E.A."/>
            <person name="Lipzen A."/>
            <person name="Ohm R.A."/>
            <person name="Wang M."/>
            <person name="Grigoriev I.V."/>
            <person name="Zambonelli A."/>
            <person name="Martin F.M."/>
        </authorList>
    </citation>
    <scope>NUCLEOTIDE SEQUENCE [LARGE SCALE GENOMIC DNA]</scope>
    <source>
        <strain evidence="1 2">Tbo3840</strain>
    </source>
</reference>
<dbReference type="EMBL" id="NESQ01000040">
    <property type="protein sequence ID" value="PUU81772.1"/>
    <property type="molecule type" value="Genomic_DNA"/>
</dbReference>
<proteinExistence type="predicted"/>
<gene>
    <name evidence="1" type="ORF">B9Z19DRAFT_1121822</name>
</gene>
<sequence length="79" mass="9165">MQLVPTDNQEEKPSAAIKTTEFTLPEQEIQTTLSTFNKNSLHMQKTRASQAYSSIERDKNHEYLENSEYIDNNIIFLSI</sequence>
<dbReference type="Proteomes" id="UP000244722">
    <property type="component" value="Unassembled WGS sequence"/>
</dbReference>
<accession>A0A2T7A201</accession>